<dbReference type="Gene3D" id="3.90.580.10">
    <property type="entry name" value="Zinc finger, CHC2-type domain"/>
    <property type="match status" value="1"/>
</dbReference>
<comment type="caution">
    <text evidence="15">The sequence shown here is derived from an EMBL/GenBank/DDBJ whole genome shotgun (WGS) entry which is preliminary data.</text>
</comment>
<comment type="cofactor">
    <cofactor evidence="1">
        <name>Zn(2+)</name>
        <dbReference type="ChEBI" id="CHEBI:29105"/>
    </cofactor>
</comment>
<evidence type="ECO:0000313" key="16">
    <source>
        <dbReference type="Proteomes" id="UP000886812"/>
    </source>
</evidence>
<reference evidence="15" key="2">
    <citation type="journal article" date="2021" name="PeerJ">
        <title>Extensive microbial diversity within the chicken gut microbiome revealed by metagenomics and culture.</title>
        <authorList>
            <person name="Gilroy R."/>
            <person name="Ravi A."/>
            <person name="Getino M."/>
            <person name="Pursley I."/>
            <person name="Horton D.L."/>
            <person name="Alikhan N.F."/>
            <person name="Baker D."/>
            <person name="Gharbi K."/>
            <person name="Hall N."/>
            <person name="Watson M."/>
            <person name="Adriaenssens E.M."/>
            <person name="Foster-Nyarko E."/>
            <person name="Jarju S."/>
            <person name="Secka A."/>
            <person name="Antonio M."/>
            <person name="Oren A."/>
            <person name="Chaudhuri R.R."/>
            <person name="La Ragione R."/>
            <person name="Hildebrand F."/>
            <person name="Pallen M.J."/>
        </authorList>
    </citation>
    <scope>NUCLEOTIDE SEQUENCE</scope>
    <source>
        <strain evidence="15">10669</strain>
    </source>
</reference>
<keyword evidence="9" id="KW-0862">Zinc</keyword>
<dbReference type="GO" id="GO:0006269">
    <property type="term" value="P:DNA replication, synthesis of primer"/>
    <property type="evidence" value="ECO:0007669"/>
    <property type="project" value="UniProtKB-UniRule"/>
</dbReference>
<reference evidence="15" key="1">
    <citation type="submission" date="2020-10" db="EMBL/GenBank/DDBJ databases">
        <authorList>
            <person name="Gilroy R."/>
        </authorList>
    </citation>
    <scope>NUCLEOTIDE SEQUENCE</scope>
    <source>
        <strain evidence="15">10669</strain>
    </source>
</reference>
<dbReference type="PANTHER" id="PTHR30313:SF2">
    <property type="entry name" value="DNA PRIMASE"/>
    <property type="match status" value="1"/>
</dbReference>
<sequence>MPFISRKSVDEIRARADIVAFIGDYTSLRRAGTKWKGLSPFTDEKTPSFFVDPEKGFYYCFSTGQGGDIFKFLMARENLTFTESVERVARRFGLTVEYEQRGGNAGERSLRGELFDIHEFSAQYFSGKFGEETELAARVRDYWTRERGFDAETAGEFRVGFLPPEGSRAFAAALKKNGFSAKALAASGMFVGTDRTPNPLFWRSRFEARLIVPIADIQRRVVAFTARKIPGVTPEDGRGANEAKYINSSETEIFRKGSTLFNIDKAKDVFAGRRGADGSLSAGTRETPFVLVEGQLDAVRCWKCGIRTAVAGQGTGITEDQLLLLRRYSDRLDCLLDADEAGRKAALRLAPLAFRAGLDLRFLCVPGGKDPDEFLARAGAGGVPAILGSAVPAMTFIARRFFPQDARLTPAQTRAALDEIFGIVAASDSEVFRSDCLVRLALAAGLDRLAVERDFAHFLAAKNAEERFRTGQVSAAVPAPAPPVGGNAPLTTAEDDVLILVLNYDAVTPLFAAAIPPEWLDAESCSGRLLNRIFAEFQEGEWRGAADVHDLLETDEERDFVAKIRNRFEREDWNESDLERIANECLFRLCAKMCERERRRIDRLLGTAEADAAETLELQKKRIALRRILKNPPRIRLKDNTTAR</sequence>
<dbReference type="InterPro" id="IPR013264">
    <property type="entry name" value="DNAG_N"/>
</dbReference>
<accession>A0A9D1NLS3</accession>
<dbReference type="Pfam" id="PF01807">
    <property type="entry name" value="Zn_ribbon_DnaG"/>
    <property type="match status" value="1"/>
</dbReference>
<evidence type="ECO:0000256" key="3">
    <source>
        <dbReference type="ARBA" id="ARBA00022515"/>
    </source>
</evidence>
<dbReference type="InterPro" id="IPR034151">
    <property type="entry name" value="TOPRIM_DnaG_bac"/>
</dbReference>
<organism evidence="15 16">
    <name type="scientific">Candidatus Spyradosoma merdigallinarum</name>
    <dbReference type="NCBI Taxonomy" id="2840950"/>
    <lineage>
        <taxon>Bacteria</taxon>
        <taxon>Pseudomonadati</taxon>
        <taxon>Verrucomicrobiota</taxon>
        <taxon>Opitutia</taxon>
        <taxon>Opitutia incertae sedis</taxon>
        <taxon>Candidatus Spyradosoma</taxon>
    </lineage>
</organism>
<protein>
    <recommendedName>
        <fullName evidence="13">DNA primase</fullName>
        <ecNumber evidence="13">2.7.7.101</ecNumber>
    </recommendedName>
</protein>
<keyword evidence="2 13" id="KW-0240">DNA-directed RNA polymerase</keyword>
<evidence type="ECO:0000256" key="7">
    <source>
        <dbReference type="ARBA" id="ARBA00022723"/>
    </source>
</evidence>
<dbReference type="SMART" id="SM00400">
    <property type="entry name" value="ZnF_CHCC"/>
    <property type="match status" value="1"/>
</dbReference>
<comment type="subunit">
    <text evidence="13">Monomer. Interacts with DnaB.</text>
</comment>
<proteinExistence type="inferred from homology"/>
<evidence type="ECO:0000256" key="12">
    <source>
        <dbReference type="ARBA" id="ARBA00023163"/>
    </source>
</evidence>
<dbReference type="Pfam" id="PF13155">
    <property type="entry name" value="Toprim_2"/>
    <property type="match status" value="1"/>
</dbReference>
<keyword evidence="7" id="KW-0479">Metal-binding</keyword>
<dbReference type="InterPro" id="IPR006295">
    <property type="entry name" value="DNA_primase_DnaG"/>
</dbReference>
<dbReference type="NCBIfam" id="TIGR01391">
    <property type="entry name" value="dnaG"/>
    <property type="match status" value="1"/>
</dbReference>
<evidence type="ECO:0000259" key="14">
    <source>
        <dbReference type="SMART" id="SM00400"/>
    </source>
</evidence>
<evidence type="ECO:0000256" key="5">
    <source>
        <dbReference type="ARBA" id="ARBA00022695"/>
    </source>
</evidence>
<dbReference type="InterPro" id="IPR050219">
    <property type="entry name" value="DnaG_primase"/>
</dbReference>
<keyword evidence="8" id="KW-0863">Zinc-finger</keyword>
<dbReference type="GO" id="GO:0003677">
    <property type="term" value="F:DNA binding"/>
    <property type="evidence" value="ECO:0007669"/>
    <property type="project" value="UniProtKB-KW"/>
</dbReference>
<feature type="domain" description="Zinc finger CHC2-type" evidence="14">
    <location>
        <begin position="35"/>
        <end position="89"/>
    </location>
</feature>
<comment type="caution">
    <text evidence="13">Lacks conserved residue(s) required for the propagation of feature annotation.</text>
</comment>
<keyword evidence="4 13" id="KW-0808">Transferase</keyword>
<dbReference type="SUPFAM" id="SSF56731">
    <property type="entry name" value="DNA primase core"/>
    <property type="match status" value="1"/>
</dbReference>
<evidence type="ECO:0000313" key="15">
    <source>
        <dbReference type="EMBL" id="HIV04852.1"/>
    </source>
</evidence>
<name>A0A9D1NLS3_9BACT</name>
<gene>
    <name evidence="13 15" type="primary">dnaG</name>
    <name evidence="15" type="ORF">IAC75_06895</name>
</gene>
<dbReference type="GO" id="GO:1990077">
    <property type="term" value="C:primosome complex"/>
    <property type="evidence" value="ECO:0007669"/>
    <property type="project" value="UniProtKB-KW"/>
</dbReference>
<dbReference type="Gene3D" id="3.90.980.10">
    <property type="entry name" value="DNA primase, catalytic core, N-terminal domain"/>
    <property type="match status" value="1"/>
</dbReference>
<evidence type="ECO:0000256" key="13">
    <source>
        <dbReference type="HAMAP-Rule" id="MF_00974"/>
    </source>
</evidence>
<evidence type="ECO:0000256" key="6">
    <source>
        <dbReference type="ARBA" id="ARBA00022705"/>
    </source>
</evidence>
<keyword evidence="11 13" id="KW-0238">DNA-binding</keyword>
<dbReference type="Pfam" id="PF08275">
    <property type="entry name" value="DNAG_N"/>
    <property type="match status" value="1"/>
</dbReference>
<dbReference type="EC" id="2.7.7.101" evidence="13"/>
<evidence type="ECO:0000256" key="8">
    <source>
        <dbReference type="ARBA" id="ARBA00022771"/>
    </source>
</evidence>
<dbReference type="InterPro" id="IPR037068">
    <property type="entry name" value="DNA_primase_core_N_sf"/>
</dbReference>
<comment type="function">
    <text evidence="13">RNA polymerase that catalyzes the synthesis of short RNA molecules used as primers for DNA polymerase during DNA replication.</text>
</comment>
<dbReference type="Proteomes" id="UP000886812">
    <property type="component" value="Unassembled WGS sequence"/>
</dbReference>
<evidence type="ECO:0000256" key="10">
    <source>
        <dbReference type="ARBA" id="ARBA00022842"/>
    </source>
</evidence>
<dbReference type="EMBL" id="DVOG01000183">
    <property type="protein sequence ID" value="HIV04852.1"/>
    <property type="molecule type" value="Genomic_DNA"/>
</dbReference>
<evidence type="ECO:0000256" key="1">
    <source>
        <dbReference type="ARBA" id="ARBA00001947"/>
    </source>
</evidence>
<dbReference type="AlphaFoldDB" id="A0A9D1NLS3"/>
<dbReference type="GO" id="GO:0008270">
    <property type="term" value="F:zinc ion binding"/>
    <property type="evidence" value="ECO:0007669"/>
    <property type="project" value="UniProtKB-KW"/>
</dbReference>
<dbReference type="InterPro" id="IPR036977">
    <property type="entry name" value="DNA_primase_Znf_CHC2"/>
</dbReference>
<dbReference type="HAMAP" id="MF_00974">
    <property type="entry name" value="DNA_primase_DnaG"/>
    <property type="match status" value="1"/>
</dbReference>
<dbReference type="PANTHER" id="PTHR30313">
    <property type="entry name" value="DNA PRIMASE"/>
    <property type="match status" value="1"/>
</dbReference>
<dbReference type="GO" id="GO:0005737">
    <property type="term" value="C:cytoplasm"/>
    <property type="evidence" value="ECO:0007669"/>
    <property type="project" value="TreeGrafter"/>
</dbReference>
<dbReference type="InterPro" id="IPR030846">
    <property type="entry name" value="DnaG_bac"/>
</dbReference>
<keyword evidence="5 13" id="KW-0548">Nucleotidyltransferase</keyword>
<comment type="similarity">
    <text evidence="13">Belongs to the DnaG primase family.</text>
</comment>
<dbReference type="SUPFAM" id="SSF57783">
    <property type="entry name" value="Zinc beta-ribbon"/>
    <property type="match status" value="1"/>
</dbReference>
<dbReference type="FunFam" id="3.90.580.10:FF:000001">
    <property type="entry name" value="DNA primase"/>
    <property type="match status" value="1"/>
</dbReference>
<dbReference type="Gene3D" id="3.40.1360.10">
    <property type="match status" value="1"/>
</dbReference>
<comment type="catalytic activity">
    <reaction evidence="13">
        <text>ssDNA + n NTP = ssDNA/pppN(pN)n-1 hybrid + (n-1) diphosphate.</text>
        <dbReference type="EC" id="2.7.7.101"/>
    </reaction>
</comment>
<keyword evidence="6 13" id="KW-0235">DNA replication</keyword>
<evidence type="ECO:0000256" key="9">
    <source>
        <dbReference type="ARBA" id="ARBA00022833"/>
    </source>
</evidence>
<evidence type="ECO:0000256" key="2">
    <source>
        <dbReference type="ARBA" id="ARBA00022478"/>
    </source>
</evidence>
<dbReference type="CDD" id="cd03364">
    <property type="entry name" value="TOPRIM_DnaG_primases"/>
    <property type="match status" value="1"/>
</dbReference>
<evidence type="ECO:0000256" key="11">
    <source>
        <dbReference type="ARBA" id="ARBA00023125"/>
    </source>
</evidence>
<keyword evidence="12 13" id="KW-0804">Transcription</keyword>
<dbReference type="GO" id="GO:0000428">
    <property type="term" value="C:DNA-directed RNA polymerase complex"/>
    <property type="evidence" value="ECO:0007669"/>
    <property type="project" value="UniProtKB-KW"/>
</dbReference>
<dbReference type="GO" id="GO:0003899">
    <property type="term" value="F:DNA-directed RNA polymerase activity"/>
    <property type="evidence" value="ECO:0007669"/>
    <property type="project" value="UniProtKB-UniRule"/>
</dbReference>
<evidence type="ECO:0000256" key="4">
    <source>
        <dbReference type="ARBA" id="ARBA00022679"/>
    </source>
</evidence>
<keyword evidence="3 13" id="KW-0639">Primosome</keyword>
<keyword evidence="10" id="KW-0460">Magnesium</keyword>
<dbReference type="InterPro" id="IPR002694">
    <property type="entry name" value="Znf_CHC2"/>
</dbReference>